<keyword evidence="3 5" id="KW-0326">Glycosidase</keyword>
<evidence type="ECO:0000313" key="6">
    <source>
        <dbReference type="Proteomes" id="UP000363661"/>
    </source>
</evidence>
<dbReference type="PRINTS" id="PR00131">
    <property type="entry name" value="GLHYDRLASE1"/>
</dbReference>
<dbReference type="GeneID" id="303259233"/>
<dbReference type="Pfam" id="PF00232">
    <property type="entry name" value="Glyco_hydro_1"/>
    <property type="match status" value="1"/>
</dbReference>
<dbReference type="PANTHER" id="PTHR10353">
    <property type="entry name" value="GLYCOSYL HYDROLASE"/>
    <property type="match status" value="1"/>
</dbReference>
<dbReference type="EMBL" id="CABHNA010000067">
    <property type="protein sequence ID" value="VUX15216.1"/>
    <property type="molecule type" value="Genomic_DNA"/>
</dbReference>
<dbReference type="PANTHER" id="PTHR10353:SF122">
    <property type="entry name" value="6-PHOSPHO-BETA-GLUCOSIDASE ASCB-RELATED"/>
    <property type="match status" value="1"/>
</dbReference>
<name>A0A656CVL4_9FIRM</name>
<dbReference type="Proteomes" id="UP000363661">
    <property type="component" value="Unassembled WGS sequence"/>
</dbReference>
<dbReference type="GO" id="GO:0016052">
    <property type="term" value="P:carbohydrate catabolic process"/>
    <property type="evidence" value="ECO:0007669"/>
    <property type="project" value="TreeGrafter"/>
</dbReference>
<evidence type="ECO:0000256" key="2">
    <source>
        <dbReference type="ARBA" id="ARBA00022801"/>
    </source>
</evidence>
<comment type="similarity">
    <text evidence="1 4">Belongs to the glycosyl hydrolase 1 family.</text>
</comment>
<dbReference type="SUPFAM" id="SSF51445">
    <property type="entry name" value="(Trans)glycosidases"/>
    <property type="match status" value="1"/>
</dbReference>
<keyword evidence="6" id="KW-1185">Reference proteome</keyword>
<proteinExistence type="inferred from homology"/>
<gene>
    <name evidence="5" type="primary">bglA_2</name>
    <name evidence="5" type="ORF">RTSSTS7063_02086</name>
</gene>
<dbReference type="PROSITE" id="PS00653">
    <property type="entry name" value="GLYCOSYL_HYDROL_F1_2"/>
    <property type="match status" value="1"/>
</dbReference>
<dbReference type="InterPro" id="IPR001360">
    <property type="entry name" value="Glyco_hydro_1"/>
</dbReference>
<dbReference type="InterPro" id="IPR017853">
    <property type="entry name" value="GH"/>
</dbReference>
<dbReference type="RefSeq" id="WP_020437114.1">
    <property type="nucleotide sequence ID" value="NZ_CABHNA010000067.1"/>
</dbReference>
<sequence length="477" mass="54877">MAFRKDFLWGGACAANQFEGAWNVDGKGISVPDLCTNGTKRNPKCITTEIRENRFYPSHEAIDFYHHYKEDIALFAEMGFRVFRTSINWTRIYPTGMEEEPNEKGLVFYENVFKECKKYGIEPLVTLSHYEMPYALVEKYNGWADRNVIALFEKYCYTVFDRYQNLVKYWLTFNEINGGVTPLGTTLSLSTVRGYEGPVADAPVSPQVRFEALHHQLLASAKVVAYAHEHYPQFQMGDMNVFLTAYPLTCDPEDVLAAQKHNHVINWFCSDVQIRGEYPSYMKRYFKEQGICLEISEEEKEILKRGTVDFYTCSYYMSSCITTHEGEATVEGNLAGGAKNPYLQASDWGWQIDPDGLRYSLNEIYERYRIPIMVVENGLGARDEKAEDGQIHDSYRIDYLRRHIEAMYEATEDGVDLMGYTPWGCIDLVSASTGEMAKRYGFIYVNKFDDGTGDLSREKKDSFDWYKNVIATNGQCL</sequence>
<evidence type="ECO:0000256" key="1">
    <source>
        <dbReference type="ARBA" id="ARBA00010838"/>
    </source>
</evidence>
<accession>A0A656CVL4</accession>
<dbReference type="InterPro" id="IPR033132">
    <property type="entry name" value="GH_1_N_CS"/>
</dbReference>
<evidence type="ECO:0000313" key="5">
    <source>
        <dbReference type="EMBL" id="VUX15216.1"/>
    </source>
</evidence>
<dbReference type="GO" id="GO:0008706">
    <property type="term" value="F:6-phospho-beta-glucosidase activity"/>
    <property type="evidence" value="ECO:0007669"/>
    <property type="project" value="UniProtKB-EC"/>
</dbReference>
<evidence type="ECO:0000256" key="4">
    <source>
        <dbReference type="RuleBase" id="RU003690"/>
    </source>
</evidence>
<dbReference type="GO" id="GO:0005829">
    <property type="term" value="C:cytosol"/>
    <property type="evidence" value="ECO:0007669"/>
    <property type="project" value="TreeGrafter"/>
</dbReference>
<dbReference type="AlphaFoldDB" id="A0A656CVL4"/>
<dbReference type="Gene3D" id="3.20.20.80">
    <property type="entry name" value="Glycosidases"/>
    <property type="match status" value="1"/>
</dbReference>
<keyword evidence="2 5" id="KW-0378">Hydrolase</keyword>
<dbReference type="EC" id="3.2.1.86" evidence="5"/>
<dbReference type="FunFam" id="3.20.20.80:FF:000004">
    <property type="entry name" value="Beta-glucosidase 6-phospho-beta-glucosidase"/>
    <property type="match status" value="1"/>
</dbReference>
<organism evidence="5 6">
    <name type="scientific">[Ruminococcus] torques</name>
    <dbReference type="NCBI Taxonomy" id="33039"/>
    <lineage>
        <taxon>Bacteria</taxon>
        <taxon>Bacillati</taxon>
        <taxon>Bacillota</taxon>
        <taxon>Clostridia</taxon>
        <taxon>Lachnospirales</taxon>
        <taxon>Lachnospiraceae</taxon>
        <taxon>Mediterraneibacter</taxon>
    </lineage>
</organism>
<protein>
    <submittedName>
        <fullName evidence="5">6-phospho-beta-glucosidase BglA</fullName>
        <ecNumber evidence="5">3.2.1.86</ecNumber>
    </submittedName>
</protein>
<reference evidence="5 6" key="1">
    <citation type="submission" date="2019-07" db="EMBL/GenBank/DDBJ databases">
        <authorList>
            <person name="Hibberd C M."/>
            <person name="Gehrig L. J."/>
            <person name="Chang H.-W."/>
            <person name="Venkatesh S."/>
        </authorList>
    </citation>
    <scope>NUCLEOTIDE SEQUENCE [LARGE SCALE GENOMIC DNA]</scope>
    <source>
        <strain evidence="5">Ruminococcus_torques_SSTS_Bg7063</strain>
    </source>
</reference>
<evidence type="ECO:0000256" key="3">
    <source>
        <dbReference type="ARBA" id="ARBA00023295"/>
    </source>
</evidence>